<reference evidence="2" key="1">
    <citation type="journal article" date="2023" name="Front. Plant Sci.">
        <title>Chromosomal-level genome assembly of Melastoma candidum provides insights into trichome evolution.</title>
        <authorList>
            <person name="Zhong Y."/>
            <person name="Wu W."/>
            <person name="Sun C."/>
            <person name="Zou P."/>
            <person name="Liu Y."/>
            <person name="Dai S."/>
            <person name="Zhou R."/>
        </authorList>
    </citation>
    <scope>NUCLEOTIDE SEQUENCE [LARGE SCALE GENOMIC DNA]</scope>
</reference>
<evidence type="ECO:0000313" key="2">
    <source>
        <dbReference type="Proteomes" id="UP001057402"/>
    </source>
</evidence>
<dbReference type="Proteomes" id="UP001057402">
    <property type="component" value="Chromosome 5"/>
</dbReference>
<organism evidence="1 2">
    <name type="scientific">Melastoma candidum</name>
    <dbReference type="NCBI Taxonomy" id="119954"/>
    <lineage>
        <taxon>Eukaryota</taxon>
        <taxon>Viridiplantae</taxon>
        <taxon>Streptophyta</taxon>
        <taxon>Embryophyta</taxon>
        <taxon>Tracheophyta</taxon>
        <taxon>Spermatophyta</taxon>
        <taxon>Magnoliopsida</taxon>
        <taxon>eudicotyledons</taxon>
        <taxon>Gunneridae</taxon>
        <taxon>Pentapetalae</taxon>
        <taxon>rosids</taxon>
        <taxon>malvids</taxon>
        <taxon>Myrtales</taxon>
        <taxon>Melastomataceae</taxon>
        <taxon>Melastomatoideae</taxon>
        <taxon>Melastomateae</taxon>
        <taxon>Melastoma</taxon>
    </lineage>
</organism>
<keyword evidence="2" id="KW-1185">Reference proteome</keyword>
<name>A0ACB9QXC6_9MYRT</name>
<sequence length="150" mass="17478">MMGVFLLGLAFVLGILVACGAKAEDRSVVMEDDLLHLCRLVEEKDGGPAWIQMMDKVMPTLTYQAWRRDPPCRPPQYWSRTVFEDATPETLRDFFWDDDIRMKCKWDDMWIHSSILEECPTAGTMVVQWVRKFPFFCSDRVCHRQGNLAI</sequence>
<proteinExistence type="predicted"/>
<dbReference type="EMBL" id="CM042884">
    <property type="protein sequence ID" value="KAI4370832.1"/>
    <property type="molecule type" value="Genomic_DNA"/>
</dbReference>
<gene>
    <name evidence="1" type="ORF">MLD38_019137</name>
</gene>
<comment type="caution">
    <text evidence="1">The sequence shown here is derived from an EMBL/GenBank/DDBJ whole genome shotgun (WGS) entry which is preliminary data.</text>
</comment>
<protein>
    <submittedName>
        <fullName evidence="1">Uncharacterized protein</fullName>
    </submittedName>
</protein>
<evidence type="ECO:0000313" key="1">
    <source>
        <dbReference type="EMBL" id="KAI4370832.1"/>
    </source>
</evidence>
<accession>A0ACB9QXC6</accession>